<evidence type="ECO:0000313" key="2">
    <source>
        <dbReference type="Proteomes" id="UP000237105"/>
    </source>
</evidence>
<reference evidence="2" key="1">
    <citation type="submission" date="2016-06" db="EMBL/GenBank/DDBJ databases">
        <title>Parallel loss of symbiosis genes in relatives of nitrogen-fixing non-legume Parasponia.</title>
        <authorList>
            <person name="Van Velzen R."/>
            <person name="Holmer R."/>
            <person name="Bu F."/>
            <person name="Rutten L."/>
            <person name="Van Zeijl A."/>
            <person name="Liu W."/>
            <person name="Santuari L."/>
            <person name="Cao Q."/>
            <person name="Sharma T."/>
            <person name="Shen D."/>
            <person name="Roswanjaya Y."/>
            <person name="Wardhani T."/>
            <person name="Kalhor M.S."/>
            <person name="Jansen J."/>
            <person name="Van den Hoogen J."/>
            <person name="Gungor B."/>
            <person name="Hartog M."/>
            <person name="Hontelez J."/>
            <person name="Verver J."/>
            <person name="Yang W.-C."/>
            <person name="Schijlen E."/>
            <person name="Repin R."/>
            <person name="Schilthuizen M."/>
            <person name="Schranz E."/>
            <person name="Heidstra R."/>
            <person name="Miyata K."/>
            <person name="Fedorova E."/>
            <person name="Kohlen W."/>
            <person name="Bisseling T."/>
            <person name="Smit S."/>
            <person name="Geurts R."/>
        </authorList>
    </citation>
    <scope>NUCLEOTIDE SEQUENCE [LARGE SCALE GENOMIC DNA]</scope>
    <source>
        <strain evidence="2">cv. WU1-14</strain>
    </source>
</reference>
<protein>
    <submittedName>
        <fullName evidence="1">Uncharacterized protein</fullName>
    </submittedName>
</protein>
<gene>
    <name evidence="1" type="ORF">PanWU01x14_335820</name>
</gene>
<dbReference type="Proteomes" id="UP000237105">
    <property type="component" value="Unassembled WGS sequence"/>
</dbReference>
<sequence length="83" mass="9704">MKRKKERDQVVDSILVYQFSGKAFESGSYGLGLCLYLVHLNSYPQKSEYEAFVSSALFESFHTCFKRHLDKRIAHLPKKSHYN</sequence>
<dbReference type="EMBL" id="JXTB01000610">
    <property type="protein sequence ID" value="PON35493.1"/>
    <property type="molecule type" value="Genomic_DNA"/>
</dbReference>
<proteinExistence type="predicted"/>
<organism evidence="1 2">
    <name type="scientific">Parasponia andersonii</name>
    <name type="common">Sponia andersonii</name>
    <dbReference type="NCBI Taxonomy" id="3476"/>
    <lineage>
        <taxon>Eukaryota</taxon>
        <taxon>Viridiplantae</taxon>
        <taxon>Streptophyta</taxon>
        <taxon>Embryophyta</taxon>
        <taxon>Tracheophyta</taxon>
        <taxon>Spermatophyta</taxon>
        <taxon>Magnoliopsida</taxon>
        <taxon>eudicotyledons</taxon>
        <taxon>Gunneridae</taxon>
        <taxon>Pentapetalae</taxon>
        <taxon>rosids</taxon>
        <taxon>fabids</taxon>
        <taxon>Rosales</taxon>
        <taxon>Cannabaceae</taxon>
        <taxon>Parasponia</taxon>
    </lineage>
</organism>
<accession>A0A2P5AG39</accession>
<comment type="caution">
    <text evidence="1">The sequence shown here is derived from an EMBL/GenBank/DDBJ whole genome shotgun (WGS) entry which is preliminary data.</text>
</comment>
<keyword evidence="2" id="KW-1185">Reference proteome</keyword>
<evidence type="ECO:0000313" key="1">
    <source>
        <dbReference type="EMBL" id="PON35493.1"/>
    </source>
</evidence>
<dbReference type="AlphaFoldDB" id="A0A2P5AG39"/>
<name>A0A2P5AG39_PARAD</name>